<accession>A0A537LZH0</accession>
<name>A0A537LZH0_9BACT</name>
<evidence type="ECO:0000313" key="4">
    <source>
        <dbReference type="Proteomes" id="UP000318661"/>
    </source>
</evidence>
<reference evidence="3 4" key="1">
    <citation type="journal article" date="2019" name="Nat. Microbiol.">
        <title>Mediterranean grassland soil C-N compound turnover is dependent on rainfall and depth, and is mediated by genomically divergent microorganisms.</title>
        <authorList>
            <person name="Diamond S."/>
            <person name="Andeer P.F."/>
            <person name="Li Z."/>
            <person name="Crits-Christoph A."/>
            <person name="Burstein D."/>
            <person name="Anantharaman K."/>
            <person name="Lane K.R."/>
            <person name="Thomas B.C."/>
            <person name="Pan C."/>
            <person name="Northen T.R."/>
            <person name="Banfield J.F."/>
        </authorList>
    </citation>
    <scope>NUCLEOTIDE SEQUENCE [LARGE SCALE GENOMIC DNA]</scope>
    <source>
        <strain evidence="2">NP_1</strain>
        <strain evidence="1">NP_2</strain>
    </source>
</reference>
<sequence>MQRFIVAQPEAVEELFDKLRIRARDNPKAWQRLVRATDRAHARYLQVGSPVARGFYHGLLTGYAVALKALQGKMTGTGRTSR</sequence>
<dbReference type="Proteomes" id="UP000318661">
    <property type="component" value="Unassembled WGS sequence"/>
</dbReference>
<proteinExistence type="predicted"/>
<evidence type="ECO:0000313" key="1">
    <source>
        <dbReference type="EMBL" id="TMJ07770.1"/>
    </source>
</evidence>
<dbReference type="EMBL" id="VBAJ01000151">
    <property type="protein sequence ID" value="TMJ07770.1"/>
    <property type="molecule type" value="Genomic_DNA"/>
</dbReference>
<evidence type="ECO:0000313" key="3">
    <source>
        <dbReference type="Proteomes" id="UP000315217"/>
    </source>
</evidence>
<gene>
    <name evidence="2" type="ORF">E6G98_00465</name>
    <name evidence="1" type="ORF">E6G99_05765</name>
</gene>
<evidence type="ECO:0000313" key="2">
    <source>
        <dbReference type="EMBL" id="TMJ13423.1"/>
    </source>
</evidence>
<dbReference type="Proteomes" id="UP000315217">
    <property type="component" value="Unassembled WGS sequence"/>
</dbReference>
<comment type="caution">
    <text evidence="2">The sequence shown here is derived from an EMBL/GenBank/DDBJ whole genome shotgun (WGS) entry which is preliminary data.</text>
</comment>
<dbReference type="EMBL" id="VBAI01000007">
    <property type="protein sequence ID" value="TMJ13423.1"/>
    <property type="molecule type" value="Genomic_DNA"/>
</dbReference>
<organism evidence="2 3">
    <name type="scientific">Candidatus Segetimicrobium genomatis</name>
    <dbReference type="NCBI Taxonomy" id="2569760"/>
    <lineage>
        <taxon>Bacteria</taxon>
        <taxon>Bacillati</taxon>
        <taxon>Candidatus Sysuimicrobiota</taxon>
        <taxon>Candidatus Sysuimicrobiia</taxon>
        <taxon>Candidatus Sysuimicrobiales</taxon>
        <taxon>Candidatus Segetimicrobiaceae</taxon>
        <taxon>Candidatus Segetimicrobium</taxon>
    </lineage>
</organism>
<dbReference type="AlphaFoldDB" id="A0A537LZH0"/>
<protein>
    <submittedName>
        <fullName evidence="2">Uncharacterized protein</fullName>
    </submittedName>
</protein>